<feature type="transmembrane region" description="Helical" evidence="8">
    <location>
        <begin position="30"/>
        <end position="50"/>
    </location>
</feature>
<comment type="similarity">
    <text evidence="2">Belongs to the MotA family.</text>
</comment>
<keyword evidence="6 8" id="KW-1133">Transmembrane helix</keyword>
<proteinExistence type="inferred from homology"/>
<dbReference type="GO" id="GO:0006935">
    <property type="term" value="P:chemotaxis"/>
    <property type="evidence" value="ECO:0007669"/>
    <property type="project" value="InterPro"/>
</dbReference>
<dbReference type="PANTHER" id="PTHR30433">
    <property type="entry name" value="CHEMOTAXIS PROTEIN MOTA"/>
    <property type="match status" value="1"/>
</dbReference>
<dbReference type="InterPro" id="IPR002898">
    <property type="entry name" value="MotA_ExbB_proton_chnl"/>
</dbReference>
<keyword evidence="11" id="KW-1185">Reference proteome</keyword>
<keyword evidence="4" id="KW-1003">Cell membrane</keyword>
<feature type="transmembrane region" description="Helical" evidence="8">
    <location>
        <begin position="147"/>
        <end position="170"/>
    </location>
</feature>
<evidence type="ECO:0000256" key="4">
    <source>
        <dbReference type="ARBA" id="ARBA00022475"/>
    </source>
</evidence>
<evidence type="ECO:0000313" key="11">
    <source>
        <dbReference type="Proteomes" id="UP001329915"/>
    </source>
</evidence>
<dbReference type="RefSeq" id="WP_366922988.1">
    <property type="nucleotide sequence ID" value="NZ_CP121694.1"/>
</dbReference>
<feature type="transmembrane region" description="Helical" evidence="8">
    <location>
        <begin position="5"/>
        <end position="24"/>
    </location>
</feature>
<keyword evidence="7 8" id="KW-0472">Membrane</keyword>
<dbReference type="GO" id="GO:0071978">
    <property type="term" value="P:bacterial-type flagellum-dependent swarming motility"/>
    <property type="evidence" value="ECO:0007669"/>
    <property type="project" value="InterPro"/>
</dbReference>
<accession>A0AAU0UTJ0</accession>
<evidence type="ECO:0000256" key="6">
    <source>
        <dbReference type="ARBA" id="ARBA00022989"/>
    </source>
</evidence>
<feature type="transmembrane region" description="Helical" evidence="8">
    <location>
        <begin position="190"/>
        <end position="210"/>
    </location>
</feature>
<evidence type="ECO:0000256" key="5">
    <source>
        <dbReference type="ARBA" id="ARBA00022692"/>
    </source>
</evidence>
<evidence type="ECO:0000256" key="3">
    <source>
        <dbReference type="ARBA" id="ARBA00022448"/>
    </source>
</evidence>
<dbReference type="Proteomes" id="UP001329915">
    <property type="component" value="Chromosome"/>
</dbReference>
<dbReference type="PANTHER" id="PTHR30433:SF2">
    <property type="entry name" value="MOTILITY PROTEIN A"/>
    <property type="match status" value="1"/>
</dbReference>
<keyword evidence="5 8" id="KW-0812">Transmembrane</keyword>
<name>A0AAU0UTJ0_9FIRM</name>
<sequence>MRLDLMTVVGILAGMAVVIAGIATSGSLMLFWNLPSVLITVCGSFTALLIKFNFDQIKKVLVTTKMAFTTSPTERTELVERFSWLAKKARREGLLALEDEINEEEDLFFAKGMQMMVDAMEPELIREILETDISQTQRRHELGQDVFNTWALLAPAFGMIGTLIGLIQMLSKLDDPSALGPSMAVALLTTFYGALLANLIFIPIVGKLGLKSDEELLGKKIIIEGIIGIQSGMNPRILDEKLKAFLPPDARNAEGTQEGGPAINAAG</sequence>
<feature type="domain" description="MotA/TolQ/ExbB proton channel" evidence="9">
    <location>
        <begin position="102"/>
        <end position="216"/>
    </location>
</feature>
<evidence type="ECO:0000256" key="8">
    <source>
        <dbReference type="SAM" id="Phobius"/>
    </source>
</evidence>
<protein>
    <submittedName>
        <fullName evidence="10">Motility protein A</fullName>
    </submittedName>
</protein>
<dbReference type="InterPro" id="IPR047055">
    <property type="entry name" value="MotA-like"/>
</dbReference>
<dbReference type="InterPro" id="IPR000540">
    <property type="entry name" value="Flag_MotA_CS"/>
</dbReference>
<dbReference type="PROSITE" id="PS01307">
    <property type="entry name" value="MOTA"/>
    <property type="match status" value="1"/>
</dbReference>
<evidence type="ECO:0000256" key="7">
    <source>
        <dbReference type="ARBA" id="ARBA00023136"/>
    </source>
</evidence>
<keyword evidence="3" id="KW-0813">Transport</keyword>
<comment type="subcellular location">
    <subcellularLocation>
        <location evidence="1">Cell membrane</location>
        <topology evidence="1">Multi-pass membrane protein</topology>
    </subcellularLocation>
</comment>
<evidence type="ECO:0000256" key="2">
    <source>
        <dbReference type="ARBA" id="ARBA00008038"/>
    </source>
</evidence>
<dbReference type="EMBL" id="CP121694">
    <property type="protein sequence ID" value="WRO23610.1"/>
    <property type="molecule type" value="Genomic_DNA"/>
</dbReference>
<dbReference type="GO" id="GO:0005886">
    <property type="term" value="C:plasma membrane"/>
    <property type="evidence" value="ECO:0007669"/>
    <property type="project" value="UniProtKB-SubCell"/>
</dbReference>
<dbReference type="Pfam" id="PF01618">
    <property type="entry name" value="MotA_ExbB"/>
    <property type="match status" value="1"/>
</dbReference>
<gene>
    <name evidence="10" type="ORF">MFMK1_003473</name>
</gene>
<evidence type="ECO:0000259" key="9">
    <source>
        <dbReference type="Pfam" id="PF01618"/>
    </source>
</evidence>
<organism evidence="10 11">
    <name type="scientific">Metallumcola ferriviriculae</name>
    <dbReference type="NCBI Taxonomy" id="3039180"/>
    <lineage>
        <taxon>Bacteria</taxon>
        <taxon>Bacillati</taxon>
        <taxon>Bacillota</taxon>
        <taxon>Clostridia</taxon>
        <taxon>Neomoorellales</taxon>
        <taxon>Desulfitibacteraceae</taxon>
        <taxon>Metallumcola</taxon>
    </lineage>
</organism>
<dbReference type="AlphaFoldDB" id="A0AAU0UTJ0"/>
<dbReference type="KEGG" id="dbc:MFMK1_003473"/>
<evidence type="ECO:0000256" key="1">
    <source>
        <dbReference type="ARBA" id="ARBA00004651"/>
    </source>
</evidence>
<reference evidence="10 11" key="1">
    <citation type="submission" date="2023-04" db="EMBL/GenBank/DDBJ databases">
        <authorList>
            <person name="Hsu D."/>
        </authorList>
    </citation>
    <scope>NUCLEOTIDE SEQUENCE [LARGE SCALE GENOMIC DNA]</scope>
    <source>
        <strain evidence="10 11">MK1</strain>
    </source>
</reference>
<evidence type="ECO:0000313" key="10">
    <source>
        <dbReference type="EMBL" id="WRO23610.1"/>
    </source>
</evidence>